<feature type="transmembrane region" description="Helical" evidence="5">
    <location>
        <begin position="423"/>
        <end position="442"/>
    </location>
</feature>
<reference evidence="7 8" key="1">
    <citation type="submission" date="2019-09" db="EMBL/GenBank/DDBJ databases">
        <title>Genome Sequences of Streptomyces kaniharaensis ATCC 21070.</title>
        <authorList>
            <person name="Zhu W."/>
            <person name="De Crecy-Lagard V."/>
            <person name="Richards N.G."/>
        </authorList>
    </citation>
    <scope>NUCLEOTIDE SEQUENCE [LARGE SCALE GENOMIC DNA]</scope>
    <source>
        <strain evidence="7 8">SF-557</strain>
    </source>
</reference>
<feature type="transmembrane region" description="Helical" evidence="5">
    <location>
        <begin position="332"/>
        <end position="355"/>
    </location>
</feature>
<gene>
    <name evidence="7" type="ORF">F7Q99_15415</name>
</gene>
<feature type="domain" description="Major facilitator superfamily (MFS) profile" evidence="6">
    <location>
        <begin position="77"/>
        <end position="478"/>
    </location>
</feature>
<evidence type="ECO:0000256" key="4">
    <source>
        <dbReference type="ARBA" id="ARBA00023136"/>
    </source>
</evidence>
<comment type="caution">
    <text evidence="7">The sequence shown here is derived from an EMBL/GenBank/DDBJ whole genome shotgun (WGS) entry which is preliminary data.</text>
</comment>
<feature type="transmembrane region" description="Helical" evidence="5">
    <location>
        <begin position="362"/>
        <end position="383"/>
    </location>
</feature>
<feature type="transmembrane region" description="Helical" evidence="5">
    <location>
        <begin position="201"/>
        <end position="225"/>
    </location>
</feature>
<protein>
    <submittedName>
        <fullName evidence="7">MFS transporter</fullName>
    </submittedName>
</protein>
<dbReference type="PANTHER" id="PTHR11360">
    <property type="entry name" value="MONOCARBOXYLATE TRANSPORTER"/>
    <property type="match status" value="1"/>
</dbReference>
<evidence type="ECO:0000259" key="6">
    <source>
        <dbReference type="PROSITE" id="PS50850"/>
    </source>
</evidence>
<dbReference type="GO" id="GO:0005886">
    <property type="term" value="C:plasma membrane"/>
    <property type="evidence" value="ECO:0007669"/>
    <property type="project" value="UniProtKB-SubCell"/>
</dbReference>
<keyword evidence="2 5" id="KW-0812">Transmembrane</keyword>
<dbReference type="AlphaFoldDB" id="A0A6N7KQA8"/>
<proteinExistence type="predicted"/>
<feature type="transmembrane region" description="Helical" evidence="5">
    <location>
        <begin position="166"/>
        <end position="189"/>
    </location>
</feature>
<evidence type="ECO:0000313" key="8">
    <source>
        <dbReference type="Proteomes" id="UP000450000"/>
    </source>
</evidence>
<dbReference type="OrthoDB" id="146345at2"/>
<dbReference type="Gene3D" id="1.20.1250.20">
    <property type="entry name" value="MFS general substrate transporter like domains"/>
    <property type="match status" value="2"/>
</dbReference>
<dbReference type="InterPro" id="IPR050327">
    <property type="entry name" value="Proton-linked_MCT"/>
</dbReference>
<dbReference type="CDD" id="cd17355">
    <property type="entry name" value="MFS_YcxA_like"/>
    <property type="match status" value="1"/>
</dbReference>
<keyword evidence="4 5" id="KW-0472">Membrane</keyword>
<dbReference type="EMBL" id="WBOF01000001">
    <property type="protein sequence ID" value="MQS13621.1"/>
    <property type="molecule type" value="Genomic_DNA"/>
</dbReference>
<evidence type="ECO:0000256" key="5">
    <source>
        <dbReference type="SAM" id="Phobius"/>
    </source>
</evidence>
<dbReference type="PROSITE" id="PS50850">
    <property type="entry name" value="MFS"/>
    <property type="match status" value="1"/>
</dbReference>
<dbReference type="GO" id="GO:0022857">
    <property type="term" value="F:transmembrane transporter activity"/>
    <property type="evidence" value="ECO:0007669"/>
    <property type="project" value="InterPro"/>
</dbReference>
<feature type="transmembrane region" description="Helical" evidence="5">
    <location>
        <begin position="74"/>
        <end position="92"/>
    </location>
</feature>
<organism evidence="7 8">
    <name type="scientific">Streptomyces kaniharaensis</name>
    <dbReference type="NCBI Taxonomy" id="212423"/>
    <lineage>
        <taxon>Bacteria</taxon>
        <taxon>Bacillati</taxon>
        <taxon>Actinomycetota</taxon>
        <taxon>Actinomycetes</taxon>
        <taxon>Kitasatosporales</taxon>
        <taxon>Streptomycetaceae</taxon>
        <taxon>Streptomyces</taxon>
    </lineage>
</organism>
<feature type="transmembrane region" description="Helical" evidence="5">
    <location>
        <begin position="296"/>
        <end position="320"/>
    </location>
</feature>
<evidence type="ECO:0000256" key="3">
    <source>
        <dbReference type="ARBA" id="ARBA00022989"/>
    </source>
</evidence>
<evidence type="ECO:0000256" key="1">
    <source>
        <dbReference type="ARBA" id="ARBA00004651"/>
    </source>
</evidence>
<evidence type="ECO:0000256" key="2">
    <source>
        <dbReference type="ARBA" id="ARBA00022692"/>
    </source>
</evidence>
<keyword evidence="3 5" id="KW-1133">Transmembrane helix</keyword>
<sequence>MLLSPPVCRSGPAYARPWPDSCESWHSGHSSWPGRTATLDRVTERNVLAPTPVDEAAAVDATPDARPGRPRVHYAWVVAGVSLLVLLGSAGFRSTPSLMMDALHNEFGWSLGTISSATSVNLTLYGLTAPFAAALMDRFGVRLVVVCALLTISVGSGLTMLMREPWQLVLCWGVLVGLGSGSMAGAFATTITGRWFRARQGLVTGVLTAAGAAGNLIFLPVGAWLVEQHGWRSAVVVVSLAASAVAVPVLLLMRERPADIGLLPYGATEEPPSVPAGGRAVARSLRVLRDAARTRAFWLLAGSFAICGATTAGLVGTHFIPAAHDHGMPVTTAASLLALIGVFDVAGTIASGWLTDRVDSRLLLVVYYALRGLSLVLLPQLLAGSLQPPILAFVVFYGLDWVATVPPTVALCRRHFGEDAPIVFGWTLAAHQIGAAAVAGLAGLARDALGDYDLTWYGAGALCVVAVGLCLALRTVRGDRAAVALS</sequence>
<dbReference type="Pfam" id="PF07690">
    <property type="entry name" value="MFS_1"/>
    <property type="match status" value="1"/>
</dbReference>
<feature type="transmembrane region" description="Helical" evidence="5">
    <location>
        <begin position="454"/>
        <end position="473"/>
    </location>
</feature>
<evidence type="ECO:0000313" key="7">
    <source>
        <dbReference type="EMBL" id="MQS13621.1"/>
    </source>
</evidence>
<dbReference type="Proteomes" id="UP000450000">
    <property type="component" value="Unassembled WGS sequence"/>
</dbReference>
<dbReference type="SUPFAM" id="SSF103473">
    <property type="entry name" value="MFS general substrate transporter"/>
    <property type="match status" value="1"/>
</dbReference>
<dbReference type="InterPro" id="IPR011701">
    <property type="entry name" value="MFS"/>
</dbReference>
<dbReference type="InterPro" id="IPR020846">
    <property type="entry name" value="MFS_dom"/>
</dbReference>
<feature type="transmembrane region" description="Helical" evidence="5">
    <location>
        <begin position="389"/>
        <end position="411"/>
    </location>
</feature>
<dbReference type="InterPro" id="IPR036259">
    <property type="entry name" value="MFS_trans_sf"/>
</dbReference>
<dbReference type="PANTHER" id="PTHR11360:SF284">
    <property type="entry name" value="EG:103B4.3 PROTEIN-RELATED"/>
    <property type="match status" value="1"/>
</dbReference>
<comment type="subcellular location">
    <subcellularLocation>
        <location evidence="1">Cell membrane</location>
        <topology evidence="1">Multi-pass membrane protein</topology>
    </subcellularLocation>
</comment>
<feature type="transmembrane region" description="Helical" evidence="5">
    <location>
        <begin position="231"/>
        <end position="253"/>
    </location>
</feature>
<name>A0A6N7KQA8_9ACTN</name>
<feature type="transmembrane region" description="Helical" evidence="5">
    <location>
        <begin position="107"/>
        <end position="127"/>
    </location>
</feature>
<feature type="transmembrane region" description="Helical" evidence="5">
    <location>
        <begin position="139"/>
        <end position="160"/>
    </location>
</feature>
<accession>A0A6N7KQA8</accession>
<keyword evidence="8" id="KW-1185">Reference proteome</keyword>